<dbReference type="EMBL" id="AKGD01000004">
    <property type="protein sequence ID" value="EIT67570.1"/>
    <property type="molecule type" value="Genomic_DNA"/>
</dbReference>
<organism evidence="3 4">
    <name type="scientific">Hydrocarboniphaga effusa AP103</name>
    <dbReference type="NCBI Taxonomy" id="1172194"/>
    <lineage>
        <taxon>Bacteria</taxon>
        <taxon>Pseudomonadati</taxon>
        <taxon>Pseudomonadota</taxon>
        <taxon>Gammaproteobacteria</taxon>
        <taxon>Nevskiales</taxon>
        <taxon>Nevskiaceae</taxon>
        <taxon>Hydrocarboniphaga</taxon>
    </lineage>
</organism>
<dbReference type="STRING" id="1172194.WQQ_40050"/>
<feature type="coiled-coil region" evidence="1">
    <location>
        <begin position="363"/>
        <end position="394"/>
    </location>
</feature>
<dbReference type="RefSeq" id="WP_007186940.1">
    <property type="nucleotide sequence ID" value="NZ_AKGD01000004.1"/>
</dbReference>
<comment type="caution">
    <text evidence="3">The sequence shown here is derived from an EMBL/GenBank/DDBJ whole genome shotgun (WGS) entry which is preliminary data.</text>
</comment>
<accession>I8T121</accession>
<dbReference type="Proteomes" id="UP000003704">
    <property type="component" value="Unassembled WGS sequence"/>
</dbReference>
<feature type="chain" id="PRO_5003714062" description="Tetratricopeptide repeat protein" evidence="2">
    <location>
        <begin position="25"/>
        <end position="616"/>
    </location>
</feature>
<protein>
    <recommendedName>
        <fullName evidence="5">Tetratricopeptide repeat protein</fullName>
    </recommendedName>
</protein>
<dbReference type="OrthoDB" id="6072288at2"/>
<reference evidence="3 4" key="1">
    <citation type="journal article" date="2012" name="J. Bacteriol.">
        <title>Genome Sequence of n-Alkane-Degrading Hydrocarboniphaga effusa Strain AP103T (ATCC BAA-332T).</title>
        <authorList>
            <person name="Chang H.K."/>
            <person name="Zylstra G.J."/>
            <person name="Chae J.C."/>
        </authorList>
    </citation>
    <scope>NUCLEOTIDE SEQUENCE [LARGE SCALE GENOMIC DNA]</scope>
    <source>
        <strain evidence="3 4">AP103</strain>
    </source>
</reference>
<name>I8T121_9GAMM</name>
<keyword evidence="2" id="KW-0732">Signal</keyword>
<dbReference type="Gene3D" id="1.25.40.10">
    <property type="entry name" value="Tetratricopeptide repeat domain"/>
    <property type="match status" value="2"/>
</dbReference>
<keyword evidence="1" id="KW-0175">Coiled coil</keyword>
<sequence length="616" mass="69693">MNLRRNRFALAFGAFVLSAGSAQAAANFYKPGDDNDPRIRSARFLGEDKRHMSASVELLRVQAEAGRSSDVQFPWLLADNYLSFGLRERADAIYEALSQGTSDPLQLARAQLKEARFEYTRGYLPESRARLLRIREGLPKELLIEWQDLLAKVLLEQGRNADAVEVLTAPKNGDDQSEYTRYNLGVGLLREKRAEQGHTVLDRVGKLAPSDRDTLALADKANLTLGWDFLQNQQAAAAKPILQRVRVEGPFSNRALLGLGWAELLPNGERAKRVDLEDGSSDKQRDPFASFSTLGVLLRRGQVDDDSMRKRHFRRSLGSSDQAEAMDRALSVWLLLIDRDPQDPAVQESWLAVPYALDQVGAHEQARSYYEQAIERLEAARERTDKALAAIRSNRMIDTIIKREVDAESGWNWELKDLPDAPETYYLQTMLAEHRFAEALKNYRDARLLQRNLEAWEKRLTDVEKGYSTGASRGTVDTGILFSRAKENRTELRSGVNIKLATEINLAEPGRYDRAVVMPPLRAPELKLANPPDPQVFRGTFEQVGDLRKRLDSLKPALIKMGDEQGRLLQEMASTELKSQKTLIEKYLVEARFALARLYDRPLGSVDEPDEYEIKK</sequence>
<dbReference type="AlphaFoldDB" id="I8T121"/>
<evidence type="ECO:0008006" key="5">
    <source>
        <dbReference type="Google" id="ProtNLM"/>
    </source>
</evidence>
<gene>
    <name evidence="3" type="ORF">WQQ_40050</name>
</gene>
<dbReference type="SUPFAM" id="SSF48452">
    <property type="entry name" value="TPR-like"/>
    <property type="match status" value="1"/>
</dbReference>
<evidence type="ECO:0000256" key="1">
    <source>
        <dbReference type="SAM" id="Coils"/>
    </source>
</evidence>
<proteinExistence type="predicted"/>
<dbReference type="InterPro" id="IPR011990">
    <property type="entry name" value="TPR-like_helical_dom_sf"/>
</dbReference>
<evidence type="ECO:0000313" key="4">
    <source>
        <dbReference type="Proteomes" id="UP000003704"/>
    </source>
</evidence>
<keyword evidence="4" id="KW-1185">Reference proteome</keyword>
<feature type="signal peptide" evidence="2">
    <location>
        <begin position="1"/>
        <end position="24"/>
    </location>
</feature>
<evidence type="ECO:0000313" key="3">
    <source>
        <dbReference type="EMBL" id="EIT67570.1"/>
    </source>
</evidence>
<evidence type="ECO:0000256" key="2">
    <source>
        <dbReference type="SAM" id="SignalP"/>
    </source>
</evidence>